<organism evidence="1 2">
    <name type="scientific">Pluteus cervinus</name>
    <dbReference type="NCBI Taxonomy" id="181527"/>
    <lineage>
        <taxon>Eukaryota</taxon>
        <taxon>Fungi</taxon>
        <taxon>Dikarya</taxon>
        <taxon>Basidiomycota</taxon>
        <taxon>Agaricomycotina</taxon>
        <taxon>Agaricomycetes</taxon>
        <taxon>Agaricomycetidae</taxon>
        <taxon>Agaricales</taxon>
        <taxon>Pluteineae</taxon>
        <taxon>Pluteaceae</taxon>
        <taxon>Pluteus</taxon>
    </lineage>
</organism>
<dbReference type="EMBL" id="ML208487">
    <property type="protein sequence ID" value="TFK64160.1"/>
    <property type="molecule type" value="Genomic_DNA"/>
</dbReference>
<dbReference type="Proteomes" id="UP000308600">
    <property type="component" value="Unassembled WGS sequence"/>
</dbReference>
<accession>A0ACD3AFF7</accession>
<proteinExistence type="predicted"/>
<keyword evidence="2" id="KW-1185">Reference proteome</keyword>
<name>A0ACD3AFF7_9AGAR</name>
<evidence type="ECO:0000313" key="2">
    <source>
        <dbReference type="Proteomes" id="UP000308600"/>
    </source>
</evidence>
<reference evidence="1 2" key="1">
    <citation type="journal article" date="2019" name="Nat. Ecol. Evol.">
        <title>Megaphylogeny resolves global patterns of mushroom evolution.</title>
        <authorList>
            <person name="Varga T."/>
            <person name="Krizsan K."/>
            <person name="Foldi C."/>
            <person name="Dima B."/>
            <person name="Sanchez-Garcia M."/>
            <person name="Sanchez-Ramirez S."/>
            <person name="Szollosi G.J."/>
            <person name="Szarkandi J.G."/>
            <person name="Papp V."/>
            <person name="Albert L."/>
            <person name="Andreopoulos W."/>
            <person name="Angelini C."/>
            <person name="Antonin V."/>
            <person name="Barry K.W."/>
            <person name="Bougher N.L."/>
            <person name="Buchanan P."/>
            <person name="Buyck B."/>
            <person name="Bense V."/>
            <person name="Catcheside P."/>
            <person name="Chovatia M."/>
            <person name="Cooper J."/>
            <person name="Damon W."/>
            <person name="Desjardin D."/>
            <person name="Finy P."/>
            <person name="Geml J."/>
            <person name="Haridas S."/>
            <person name="Hughes K."/>
            <person name="Justo A."/>
            <person name="Karasinski D."/>
            <person name="Kautmanova I."/>
            <person name="Kiss B."/>
            <person name="Kocsube S."/>
            <person name="Kotiranta H."/>
            <person name="LaButti K.M."/>
            <person name="Lechner B.E."/>
            <person name="Liimatainen K."/>
            <person name="Lipzen A."/>
            <person name="Lukacs Z."/>
            <person name="Mihaltcheva S."/>
            <person name="Morgado L.N."/>
            <person name="Niskanen T."/>
            <person name="Noordeloos M.E."/>
            <person name="Ohm R.A."/>
            <person name="Ortiz-Santana B."/>
            <person name="Ovrebo C."/>
            <person name="Racz N."/>
            <person name="Riley R."/>
            <person name="Savchenko A."/>
            <person name="Shiryaev A."/>
            <person name="Soop K."/>
            <person name="Spirin V."/>
            <person name="Szebenyi C."/>
            <person name="Tomsovsky M."/>
            <person name="Tulloss R.E."/>
            <person name="Uehling J."/>
            <person name="Grigoriev I.V."/>
            <person name="Vagvolgyi C."/>
            <person name="Papp T."/>
            <person name="Martin F.M."/>
            <person name="Miettinen O."/>
            <person name="Hibbett D.S."/>
            <person name="Nagy L.G."/>
        </authorList>
    </citation>
    <scope>NUCLEOTIDE SEQUENCE [LARGE SCALE GENOMIC DNA]</scope>
    <source>
        <strain evidence="1 2">NL-1719</strain>
    </source>
</reference>
<evidence type="ECO:0000313" key="1">
    <source>
        <dbReference type="EMBL" id="TFK64160.1"/>
    </source>
</evidence>
<sequence length="515" mass="57736">MSFGGPVDMANDSNPKDVEMAHATPSESSPISGISPELLIEIFLATLTASHAERKKASLTLISVSKYWRQLALGTPEIWATIHSRNPLFIRHLVAHAGHHLLTIRAEGLQSDEDEPFLTILGLLSRIHSLTLFSDWDDIRIRGFEEQWASPAPQLEVLVSAGIIFPRNLFAGSAPHLRKLSIYFGSVDWYTFPDCPRLEELDIAIPDAPISISTLLSKLRKSPRLKQLMIESALDDSIPVDGRVNLLELEEINLVDDTARCVVKLLDHLSIPSSTHLRISVDAEGIPTSHVDTIEAIQQCRKGASWCLRSLWVKQLNRFTSGVILKFPPETGINGTNCKPHEISFTDIPDPFRRVTEIFGHLSLDHLESLDLDGEPLGDYSGELPRPTSLQAQTFWTMVAVIPSLQSLGVRRTYALAFVDYWSNSRAYSDQTTKPFESLLHLTYEKSDETQAELIGLKAALRFLVPYFRRLTNLTIVSAVLLDEHWVETIRELRRPQTVDVIIKNGRECSISMDP</sequence>
<gene>
    <name evidence="1" type="ORF">BDN72DRAFT_963419</name>
</gene>
<feature type="non-terminal residue" evidence="1">
    <location>
        <position position="515"/>
    </location>
</feature>
<protein>
    <submittedName>
        <fullName evidence="1">Uncharacterized protein</fullName>
    </submittedName>
</protein>